<evidence type="ECO:0000313" key="2">
    <source>
        <dbReference type="EMBL" id="CAD73074.1"/>
    </source>
</evidence>
<name>Q7UUK5_RHOBA</name>
<gene>
    <name evidence="2" type="ordered locus">RB3242</name>
</gene>
<proteinExistence type="predicted"/>
<dbReference type="InterPro" id="IPR036691">
    <property type="entry name" value="Endo/exonu/phosph_ase_sf"/>
</dbReference>
<dbReference type="HOGENOM" id="CLU_042670_1_0_0"/>
<dbReference type="SUPFAM" id="SSF56219">
    <property type="entry name" value="DNase I-like"/>
    <property type="match status" value="1"/>
</dbReference>
<evidence type="ECO:0000259" key="1">
    <source>
        <dbReference type="Pfam" id="PF03372"/>
    </source>
</evidence>
<accession>Q7UUK5</accession>
<keyword evidence="3" id="KW-1185">Reference proteome</keyword>
<dbReference type="EMBL" id="BX294138">
    <property type="protein sequence ID" value="CAD73074.1"/>
    <property type="molecule type" value="Genomic_DNA"/>
</dbReference>
<reference evidence="2 3" key="1">
    <citation type="journal article" date="2003" name="Proc. Natl. Acad. Sci. U.S.A.">
        <title>Complete genome sequence of the marine planctomycete Pirellula sp. strain 1.</title>
        <authorList>
            <person name="Gloeckner F.O."/>
            <person name="Kube M."/>
            <person name="Bauer M."/>
            <person name="Teeling H."/>
            <person name="Lombardot T."/>
            <person name="Ludwig W."/>
            <person name="Gade D."/>
            <person name="Beck A."/>
            <person name="Borzym K."/>
            <person name="Heitmann K."/>
            <person name="Rabus R."/>
            <person name="Schlesner H."/>
            <person name="Amann R."/>
            <person name="Reinhardt R."/>
        </authorList>
    </citation>
    <scope>NUCLEOTIDE SEQUENCE [LARGE SCALE GENOMIC DNA]</scope>
    <source>
        <strain evidence="3">DSM 10527 / NCIMB 13988 / SH1</strain>
    </source>
</reference>
<dbReference type="GO" id="GO:0003824">
    <property type="term" value="F:catalytic activity"/>
    <property type="evidence" value="ECO:0007669"/>
    <property type="project" value="InterPro"/>
</dbReference>
<dbReference type="OrthoDB" id="292013at2"/>
<evidence type="ECO:0000313" key="3">
    <source>
        <dbReference type="Proteomes" id="UP000001025"/>
    </source>
</evidence>
<dbReference type="Gene3D" id="3.60.10.10">
    <property type="entry name" value="Endonuclease/exonuclease/phosphatase"/>
    <property type="match status" value="1"/>
</dbReference>
<dbReference type="PATRIC" id="fig|243090.15.peg.1491"/>
<dbReference type="STRING" id="243090.RB3242"/>
<organism evidence="2 3">
    <name type="scientific">Rhodopirellula baltica (strain DSM 10527 / NCIMB 13988 / SH1)</name>
    <dbReference type="NCBI Taxonomy" id="243090"/>
    <lineage>
        <taxon>Bacteria</taxon>
        <taxon>Pseudomonadati</taxon>
        <taxon>Planctomycetota</taxon>
        <taxon>Planctomycetia</taxon>
        <taxon>Pirellulales</taxon>
        <taxon>Pirellulaceae</taxon>
        <taxon>Rhodopirellula</taxon>
    </lineage>
</organism>
<feature type="domain" description="Endonuclease/exonuclease/phosphatase" evidence="1">
    <location>
        <begin position="83"/>
        <end position="426"/>
    </location>
</feature>
<dbReference type="Pfam" id="PF03372">
    <property type="entry name" value="Exo_endo_phos"/>
    <property type="match status" value="1"/>
</dbReference>
<sequence length="439" mass="48523">MRAKHSLQRRCCPAKTNGPWTHQHCSVPPSRWFMNLRLAVTVFVTSLALVPIVTRGQDIPPTSVSSTTEKLVEKSTETIRVASFNVSLYGKQAGEVAERLLAGDDSQATDLATVIQTVRPDILLLCEIDHEPDGRTLNAFADGYLAKGNAAIDYPHRWSIPTNTGLLGDLDLDSDGDVELPTDAHGFGQYPGQYAMAVLSRFEIDRDAIRTFQTIRWSTMPGALKPVDPVTGQPYYSDTVWQSLRLSSKNHVDVPVSIPSSTSQPSAGVEPSNHRVLHLLASHPTPPVFDGDEDRNGKRNHDEIRFWDEYISEPEAEWIVDDQGFMGGLKSDSSADAMFVIAGDLNSDPKQGDSLRSGITNLISNPRVRDAMPTSSQHGISTAKFGRNEIRVDYVLPSSNLHVIRSAVVWPDAQTDLGKRVRATDHRMIWIDIERPSPR</sequence>
<dbReference type="InParanoid" id="Q7UUK5"/>
<dbReference type="InterPro" id="IPR005135">
    <property type="entry name" value="Endo/exonuclease/phosphatase"/>
</dbReference>
<dbReference type="KEGG" id="rba:RB3242"/>
<dbReference type="EnsemblBacteria" id="CAD73074">
    <property type="protein sequence ID" value="CAD73074"/>
    <property type="gene ID" value="RB3242"/>
</dbReference>
<dbReference type="Proteomes" id="UP000001025">
    <property type="component" value="Chromosome"/>
</dbReference>
<protein>
    <recommendedName>
        <fullName evidence="1">Endonuclease/exonuclease/phosphatase domain-containing protein</fullName>
    </recommendedName>
</protein>
<dbReference type="AlphaFoldDB" id="Q7UUK5"/>
<dbReference type="eggNOG" id="COG4222">
    <property type="taxonomic scope" value="Bacteria"/>
</dbReference>